<reference evidence="2" key="1">
    <citation type="submission" date="2016-03" db="EMBL/GenBank/DDBJ databases">
        <authorList>
            <person name="Heylen K."/>
            <person name="De Vos P."/>
            <person name="Vekeman B."/>
        </authorList>
    </citation>
    <scope>NUCLEOTIDE SEQUENCE [LARGE SCALE GENOMIC DNA]</scope>
    <source>
        <strain evidence="2">R-45383</strain>
    </source>
</reference>
<protein>
    <submittedName>
        <fullName evidence="1">Uncharacterized protein</fullName>
    </submittedName>
</protein>
<evidence type="ECO:0000313" key="1">
    <source>
        <dbReference type="EMBL" id="OAI16974.1"/>
    </source>
</evidence>
<dbReference type="InterPro" id="IPR011990">
    <property type="entry name" value="TPR-like_helical_dom_sf"/>
</dbReference>
<dbReference type="Gene3D" id="1.25.40.10">
    <property type="entry name" value="Tetratricopeptide repeat domain"/>
    <property type="match status" value="1"/>
</dbReference>
<accession>A0A177NH65</accession>
<gene>
    <name evidence="1" type="ORF">A1355_08740</name>
</gene>
<sequence>MALAVASWMLAAWAGLALALLGAFETTDYRRDWSKLTDLAAGTSGESPVNQAMLAAQRYWLSATPGDRATVEQRLTAARRAAPDSPALRMLEARWAAHHHKPAEAAVHLAELAAQANWDDAPSRLGLAIDIALQQGRIEDAQNLLNESARQTDWALLAQYALLMDKTGQTELADRAYQDAEDLLSSKAMRDFAWLELQRGYLALSHGDAGAAETHYRLALRAYSGYWLAADYWGEWLAAQRRYAEAVAVYRQLALCTRKPEFYQSLGDLYQFLGQSEPAKYWHDKALDFYLDATRNGQTQYYHHLAALYADAYLDGTNASAWARLDLEQRPNAVSHDALAWALFRDGQIQAAVAHARAALSYRWEDAHLYGHAGMILLAAGFDAEGRAALERARQINPHYDDFHAHR</sequence>
<dbReference type="RefSeq" id="WP_064029888.1">
    <property type="nucleotide sequence ID" value="NZ_LUUK01000181.1"/>
</dbReference>
<dbReference type="Proteomes" id="UP000077628">
    <property type="component" value="Unassembled WGS sequence"/>
</dbReference>
<dbReference type="STRING" id="702114.A1355_08740"/>
<organism evidence="1 2">
    <name type="scientific">Methylomonas koyamae</name>
    <dbReference type="NCBI Taxonomy" id="702114"/>
    <lineage>
        <taxon>Bacteria</taxon>
        <taxon>Pseudomonadati</taxon>
        <taxon>Pseudomonadota</taxon>
        <taxon>Gammaproteobacteria</taxon>
        <taxon>Methylococcales</taxon>
        <taxon>Methylococcaceae</taxon>
        <taxon>Methylomonas</taxon>
    </lineage>
</organism>
<dbReference type="SUPFAM" id="SSF48452">
    <property type="entry name" value="TPR-like"/>
    <property type="match status" value="1"/>
</dbReference>
<proteinExistence type="predicted"/>
<comment type="caution">
    <text evidence="1">The sequence shown here is derived from an EMBL/GenBank/DDBJ whole genome shotgun (WGS) entry which is preliminary data.</text>
</comment>
<name>A0A177NH65_9GAMM</name>
<dbReference type="EMBL" id="LUUK01000181">
    <property type="protein sequence ID" value="OAI16974.1"/>
    <property type="molecule type" value="Genomic_DNA"/>
</dbReference>
<dbReference type="AlphaFoldDB" id="A0A177NH65"/>
<keyword evidence="2" id="KW-1185">Reference proteome</keyword>
<evidence type="ECO:0000313" key="2">
    <source>
        <dbReference type="Proteomes" id="UP000077628"/>
    </source>
</evidence>